<comment type="caution">
    <text evidence="1">The sequence shown here is derived from an EMBL/GenBank/DDBJ whole genome shotgun (WGS) entry which is preliminary data.</text>
</comment>
<dbReference type="AlphaFoldDB" id="A0A5B1CN51"/>
<organism evidence="1 2">
    <name type="scientific">Rubripirellula obstinata</name>
    <dbReference type="NCBI Taxonomy" id="406547"/>
    <lineage>
        <taxon>Bacteria</taxon>
        <taxon>Pseudomonadati</taxon>
        <taxon>Planctomycetota</taxon>
        <taxon>Planctomycetia</taxon>
        <taxon>Pirellulales</taxon>
        <taxon>Pirellulaceae</taxon>
        <taxon>Rubripirellula</taxon>
    </lineage>
</organism>
<protein>
    <submittedName>
        <fullName evidence="1">Uncharacterized protein</fullName>
    </submittedName>
</protein>
<reference evidence="1 2" key="1">
    <citation type="submission" date="2019-08" db="EMBL/GenBank/DDBJ databases">
        <title>Deep-cultivation of Planctomycetes and their phenomic and genomic characterization uncovers novel biology.</title>
        <authorList>
            <person name="Wiegand S."/>
            <person name="Jogler M."/>
            <person name="Boedeker C."/>
            <person name="Pinto D."/>
            <person name="Vollmers J."/>
            <person name="Rivas-Marin E."/>
            <person name="Kohn T."/>
            <person name="Peeters S.H."/>
            <person name="Heuer A."/>
            <person name="Rast P."/>
            <person name="Oberbeckmann S."/>
            <person name="Bunk B."/>
            <person name="Jeske O."/>
            <person name="Meyerdierks A."/>
            <person name="Storesund J.E."/>
            <person name="Kallscheuer N."/>
            <person name="Luecker S."/>
            <person name="Lage O.M."/>
            <person name="Pohl T."/>
            <person name="Merkel B.J."/>
            <person name="Hornburger P."/>
            <person name="Mueller R.-W."/>
            <person name="Bruemmer F."/>
            <person name="Labrenz M."/>
            <person name="Spormann A.M."/>
            <person name="Op Den Camp H."/>
            <person name="Overmann J."/>
            <person name="Amann R."/>
            <person name="Jetten M.S.M."/>
            <person name="Mascher T."/>
            <person name="Medema M.H."/>
            <person name="Devos D.P."/>
            <person name="Kaster A.-K."/>
            <person name="Ovreas L."/>
            <person name="Rohde M."/>
            <person name="Galperin M.Y."/>
            <person name="Jogler C."/>
        </authorList>
    </citation>
    <scope>NUCLEOTIDE SEQUENCE [LARGE SCALE GENOMIC DNA]</scope>
    <source>
        <strain evidence="1 2">LF1</strain>
    </source>
</reference>
<dbReference type="Proteomes" id="UP000322699">
    <property type="component" value="Unassembled WGS sequence"/>
</dbReference>
<keyword evidence="2" id="KW-1185">Reference proteome</keyword>
<evidence type="ECO:0000313" key="1">
    <source>
        <dbReference type="EMBL" id="KAA1261345.1"/>
    </source>
</evidence>
<dbReference type="EMBL" id="VRLW01000001">
    <property type="protein sequence ID" value="KAA1261345.1"/>
    <property type="molecule type" value="Genomic_DNA"/>
</dbReference>
<evidence type="ECO:0000313" key="2">
    <source>
        <dbReference type="Proteomes" id="UP000322699"/>
    </source>
</evidence>
<sequence length="118" mass="13432">MGGATHHLTHFSPDLELCHQIKTRSRQAAKTQRAAFAKPLRPCISVSLRWDSIEAESESEVLQALEGEQQAVRGYSKKYDDFKRQAEAVLESEPLPIGHRETVRRYFEAIRPDNGNNQ</sequence>
<proteinExistence type="predicted"/>
<gene>
    <name evidence="1" type="ORF">LF1_38920</name>
</gene>
<name>A0A5B1CN51_9BACT</name>
<accession>A0A5B1CN51</accession>